<evidence type="ECO:0000313" key="6">
    <source>
        <dbReference type="Proteomes" id="UP001399917"/>
    </source>
</evidence>
<dbReference type="InterPro" id="IPR029044">
    <property type="entry name" value="Nucleotide-diphossugar_trans"/>
</dbReference>
<organism evidence="5 6">
    <name type="scientific">Celeribacter arenosi</name>
    <dbReference type="NCBI Taxonomy" id="792649"/>
    <lineage>
        <taxon>Bacteria</taxon>
        <taxon>Pseudomonadati</taxon>
        <taxon>Pseudomonadota</taxon>
        <taxon>Alphaproteobacteria</taxon>
        <taxon>Rhodobacterales</taxon>
        <taxon>Roseobacteraceae</taxon>
        <taxon>Celeribacter</taxon>
    </lineage>
</organism>
<dbReference type="EMBL" id="BAABDF010000007">
    <property type="protein sequence ID" value="GAA3866860.1"/>
    <property type="molecule type" value="Genomic_DNA"/>
</dbReference>
<feature type="region of interest" description="Disordered" evidence="4">
    <location>
        <begin position="171"/>
        <end position="192"/>
    </location>
</feature>
<evidence type="ECO:0008006" key="7">
    <source>
        <dbReference type="Google" id="ProtNLM"/>
    </source>
</evidence>
<keyword evidence="3" id="KW-0472">Membrane</keyword>
<keyword evidence="6" id="KW-1185">Reference proteome</keyword>
<keyword evidence="2" id="KW-0812">Transmembrane</keyword>
<evidence type="ECO:0000256" key="2">
    <source>
        <dbReference type="ARBA" id="ARBA00022692"/>
    </source>
</evidence>
<protein>
    <recommendedName>
        <fullName evidence="7">Glycosyl transferase family 2</fullName>
    </recommendedName>
</protein>
<name>A0ABP7K7F5_9RHOB</name>
<keyword evidence="3" id="KW-1133">Transmembrane helix</keyword>
<comment type="subcellular location">
    <subcellularLocation>
        <location evidence="1">Membrane</location>
        <topology evidence="1">Single-pass membrane protein</topology>
    </subcellularLocation>
</comment>
<dbReference type="Pfam" id="PF13704">
    <property type="entry name" value="Glyco_tranf_2_4"/>
    <property type="match status" value="1"/>
</dbReference>
<dbReference type="PANTHER" id="PTHR21461">
    <property type="entry name" value="GLYCOSYLTRANSFERASE FAMILY 92 PROTEIN"/>
    <property type="match status" value="1"/>
</dbReference>
<evidence type="ECO:0000256" key="4">
    <source>
        <dbReference type="SAM" id="MobiDB-lite"/>
    </source>
</evidence>
<gene>
    <name evidence="5" type="ORF">GCM10022404_16260</name>
</gene>
<dbReference type="Proteomes" id="UP001399917">
    <property type="component" value="Unassembled WGS sequence"/>
</dbReference>
<accession>A0ABP7K7F5</accession>
<sequence length="742" mass="83031">MGEFFERRISAQRLGAATLLQAIEADDGQAEMFFSVGDQVSQAVAENLLGDPSIGTIGNAPCIRGTLRDGGVRAYFEGEEIVVALTTPEPEMLEGRDVAVSIRNGETAAQVCEWLEFHAQHQGMNGALILDRSAPDADRAFVQNLRDWVTAYDGDLRVIVVHADVPLGQPDTAAEHSPYATPGAPGKDRMKVPKDDPWHAPLGAVQIYELLRKRFLGTVRAAANFDVHDLVPSTDRGTIFDQAAAAPEGMIQLVGRACYPWRVRNGEDVRFADHICVQFDEPGRRGRWCVAPANLPESAVFRLVRIGGVTPRSSAEFYRCMALRHRAPTVSKIVPKASLIEHAKLIDLAKSEWGHDAVRMPEEKLSKPPRGDNSVTIVTCMKNEGPFILEWLAYHRAIGIEGFLVYTNDCTDGTNSFLQLLQDKGYVQHRNNDFHGSGLKPQHYALQKAETEDVVTSADWAISMDVDEFVNVKTGDGTITALFAAVPDANLISCTWRLFGNADIHGYEDRFLIEQFTRCAPEFANKPHQAWGFKTLFKNIGLFKKLGVHRPKGLKPQIWDKIRWYNGSGVAMPRTEYRNAWRSTARTYGYDIVQLNHYAVRSAESFLVKRDRGRVNHVDRDQGMAYWFRMNNNGTEDLSIQRMMPKARAEFDRLMEDSDIRAAHEGCVAAHRAKIAELKAAGNYAAFYDELTSERLEKLSRMHHHFGANVFLSGPESIPDEIVSRDPEDEFFFTVEKGETAH</sequence>
<dbReference type="RefSeq" id="WP_344846200.1">
    <property type="nucleotide sequence ID" value="NZ_BAABDF010000007.1"/>
</dbReference>
<evidence type="ECO:0000256" key="1">
    <source>
        <dbReference type="ARBA" id="ARBA00004167"/>
    </source>
</evidence>
<evidence type="ECO:0000256" key="3">
    <source>
        <dbReference type="ARBA" id="ARBA00022989"/>
    </source>
</evidence>
<proteinExistence type="predicted"/>
<dbReference type="PANTHER" id="PTHR21461:SF69">
    <property type="entry name" value="GLYCOSYLTRANSFERASE FAMILY 92 PROTEIN"/>
    <property type="match status" value="1"/>
</dbReference>
<reference evidence="6" key="1">
    <citation type="journal article" date="2019" name="Int. J. Syst. Evol. Microbiol.">
        <title>The Global Catalogue of Microorganisms (GCM) 10K type strain sequencing project: providing services to taxonomists for standard genome sequencing and annotation.</title>
        <authorList>
            <consortium name="The Broad Institute Genomics Platform"/>
            <consortium name="The Broad Institute Genome Sequencing Center for Infectious Disease"/>
            <person name="Wu L."/>
            <person name="Ma J."/>
        </authorList>
    </citation>
    <scope>NUCLEOTIDE SEQUENCE [LARGE SCALE GENOMIC DNA]</scope>
    <source>
        <strain evidence="6">JCM 17190</strain>
    </source>
</reference>
<dbReference type="SUPFAM" id="SSF53448">
    <property type="entry name" value="Nucleotide-diphospho-sugar transferases"/>
    <property type="match status" value="1"/>
</dbReference>
<evidence type="ECO:0000313" key="5">
    <source>
        <dbReference type="EMBL" id="GAA3866860.1"/>
    </source>
</evidence>
<comment type="caution">
    <text evidence="5">The sequence shown here is derived from an EMBL/GenBank/DDBJ whole genome shotgun (WGS) entry which is preliminary data.</text>
</comment>